<dbReference type="Pfam" id="PF00581">
    <property type="entry name" value="Rhodanese"/>
    <property type="match status" value="1"/>
</dbReference>
<reference evidence="3" key="1">
    <citation type="submission" date="2020-01" db="EMBL/GenBank/DDBJ databases">
        <title>Caldichromatium gen. nov., sp. nov., a thermophilic purple sulfur bacterium member of the family Chromatiaceae isolated from Nakabusa hot spring, Japan.</title>
        <authorList>
            <person name="Saini M.K."/>
            <person name="Hanada S."/>
            <person name="Tank M."/>
        </authorList>
    </citation>
    <scope>NUCLEOTIDE SEQUENCE [LARGE SCALE GENOMIC DNA]</scope>
    <source>
        <strain evidence="3">No.7</strain>
    </source>
</reference>
<name>A0A6G7VAE9_9GAMM</name>
<dbReference type="RefSeq" id="WP_166269380.1">
    <property type="nucleotide sequence ID" value="NZ_CP048029.1"/>
</dbReference>
<protein>
    <submittedName>
        <fullName evidence="2">Rhodanese-like domain-containing protein</fullName>
    </submittedName>
</protein>
<dbReference type="SUPFAM" id="SSF52821">
    <property type="entry name" value="Rhodanese/Cell cycle control phosphatase"/>
    <property type="match status" value="1"/>
</dbReference>
<evidence type="ECO:0000313" key="2">
    <source>
        <dbReference type="EMBL" id="QIK36845.1"/>
    </source>
</evidence>
<evidence type="ECO:0000259" key="1">
    <source>
        <dbReference type="PROSITE" id="PS50206"/>
    </source>
</evidence>
<dbReference type="AlphaFoldDB" id="A0A6G7VAE9"/>
<evidence type="ECO:0000313" key="3">
    <source>
        <dbReference type="Proteomes" id="UP000502699"/>
    </source>
</evidence>
<dbReference type="EMBL" id="CP048029">
    <property type="protein sequence ID" value="QIK36845.1"/>
    <property type="molecule type" value="Genomic_DNA"/>
</dbReference>
<feature type="domain" description="Rhodanese" evidence="1">
    <location>
        <begin position="39"/>
        <end position="139"/>
    </location>
</feature>
<organism evidence="2 3">
    <name type="scientific">Caldichromatium japonicum</name>
    <dbReference type="NCBI Taxonomy" id="2699430"/>
    <lineage>
        <taxon>Bacteria</taxon>
        <taxon>Pseudomonadati</taxon>
        <taxon>Pseudomonadota</taxon>
        <taxon>Gammaproteobacteria</taxon>
        <taxon>Chromatiales</taxon>
        <taxon>Chromatiaceae</taxon>
        <taxon>Caldichromatium</taxon>
    </lineage>
</organism>
<gene>
    <name evidence="2" type="ORF">GWK36_01230</name>
</gene>
<accession>A0A6G7VAE9</accession>
<dbReference type="Gene3D" id="3.40.250.10">
    <property type="entry name" value="Rhodanese-like domain"/>
    <property type="match status" value="1"/>
</dbReference>
<dbReference type="PROSITE" id="PS50206">
    <property type="entry name" value="RHODANESE_3"/>
    <property type="match status" value="1"/>
</dbReference>
<dbReference type="KEGG" id="cjap:GWK36_01230"/>
<dbReference type="InterPro" id="IPR036873">
    <property type="entry name" value="Rhodanese-like_dom_sf"/>
</dbReference>
<sequence>MLDRLSSQLIALVVGLIGLNLVQAADLVLSPDEALAKARAGELTLIDIRTPPEWRETGVPVGAKRLDMTDPRFLDRLLELIKGDKSAPIALICRTGNRSGYVVQQLQRLGFSQIYDIPEGMAGSRAGPGWLRRGLPIEKQ</sequence>
<proteinExistence type="predicted"/>
<dbReference type="SMART" id="SM00450">
    <property type="entry name" value="RHOD"/>
    <property type="match status" value="1"/>
</dbReference>
<dbReference type="CDD" id="cd00158">
    <property type="entry name" value="RHOD"/>
    <property type="match status" value="1"/>
</dbReference>
<dbReference type="InterPro" id="IPR001763">
    <property type="entry name" value="Rhodanese-like_dom"/>
</dbReference>
<dbReference type="Proteomes" id="UP000502699">
    <property type="component" value="Chromosome"/>
</dbReference>
<keyword evidence="3" id="KW-1185">Reference proteome</keyword>